<evidence type="ECO:0000256" key="5">
    <source>
        <dbReference type="ARBA" id="ARBA00023004"/>
    </source>
</evidence>
<dbReference type="InterPro" id="IPR002403">
    <property type="entry name" value="Cyt_P450_E_grp-IV"/>
</dbReference>
<evidence type="ECO:0000256" key="2">
    <source>
        <dbReference type="ARBA" id="ARBA00010617"/>
    </source>
</evidence>
<dbReference type="InterPro" id="IPR001128">
    <property type="entry name" value="Cyt_P450"/>
</dbReference>
<dbReference type="Gene3D" id="1.10.630.10">
    <property type="entry name" value="Cytochrome P450"/>
    <property type="match status" value="1"/>
</dbReference>
<dbReference type="PRINTS" id="PR00465">
    <property type="entry name" value="EP450IV"/>
</dbReference>
<evidence type="ECO:0000256" key="7">
    <source>
        <dbReference type="RuleBase" id="RU000461"/>
    </source>
</evidence>
<keyword evidence="3 6" id="KW-0479">Metal-binding</keyword>
<keyword evidence="6 7" id="KW-0349">Heme</keyword>
<evidence type="ECO:0000256" key="4">
    <source>
        <dbReference type="ARBA" id="ARBA00023002"/>
    </source>
</evidence>
<dbReference type="SUPFAM" id="SSF48264">
    <property type="entry name" value="Cytochrome P450"/>
    <property type="match status" value="1"/>
</dbReference>
<evidence type="ECO:0000256" key="6">
    <source>
        <dbReference type="PIRSR" id="PIRSR602403-1"/>
    </source>
</evidence>
<dbReference type="GO" id="GO:0020037">
    <property type="term" value="F:heme binding"/>
    <property type="evidence" value="ECO:0007669"/>
    <property type="project" value="InterPro"/>
</dbReference>
<feature type="binding site" description="axial binding residue" evidence="6">
    <location>
        <position position="455"/>
    </location>
    <ligand>
        <name>heme</name>
        <dbReference type="ChEBI" id="CHEBI:30413"/>
    </ligand>
    <ligandPart>
        <name>Fe</name>
        <dbReference type="ChEBI" id="CHEBI:18248"/>
    </ligandPart>
</feature>
<name>A0A9W9DMJ3_9AGAR</name>
<dbReference type="CDD" id="cd11041">
    <property type="entry name" value="CYP503A1-like"/>
    <property type="match status" value="1"/>
</dbReference>
<dbReference type="OrthoDB" id="1844152at2759"/>
<comment type="caution">
    <text evidence="8">The sequence shown here is derived from an EMBL/GenBank/DDBJ whole genome shotgun (WGS) entry which is preliminary data.</text>
</comment>
<keyword evidence="5 6" id="KW-0408">Iron</keyword>
<sequence>MNNVITLQLLSFFIVGLAWAAWVLLPKLQRWRSHAAMLNAIPTVGPTGFLSGCLGTYRFFTNAREILQEGYEKHPNRIFKIALIDRWAIIATGHTMVEDIMKASDDQLNIMEATAETLQVEYTLSKEVVIHPYHVSIVRTPMTRNIGARFAEVRDEIVSAFADHIPAQDDWVKIPVYKASFQIVGRTANRFFVGLPLCRDPDWLDLNTNFAVEVFISAMIINLFPAFLKPIAGRVLTRMPSSMKRATKHLAPIIEERLARESEYGSKDWPGKPNDLISWLLDEAKNEQRTVSDLVTRILAIEVAAIHTTLPSKSTAFCNALYQLAAHPEVIIPMREEVEATVEEFGWTKEAVGKMRKLDSFMKETLRFSGGGGLVNTRKVIQDFTFSDGTIVPAGTTIGMAAYMHHHDEAQYDDPYTFDAFRFYKMRNREGESLKHQSISPGLDYITFGNGRHACPGRFFAVYEIKSLIAHILMSYDVKLEKDGVVPPYEWHGPSMDPSSTGEVLFKARR</sequence>
<dbReference type="GO" id="GO:0004497">
    <property type="term" value="F:monooxygenase activity"/>
    <property type="evidence" value="ECO:0007669"/>
    <property type="project" value="UniProtKB-KW"/>
</dbReference>
<evidence type="ECO:0000313" key="8">
    <source>
        <dbReference type="EMBL" id="KAJ4477555.1"/>
    </source>
</evidence>
<keyword evidence="7" id="KW-0503">Monooxygenase</keyword>
<protein>
    <submittedName>
        <fullName evidence="8">Cytochrome P450</fullName>
    </submittedName>
</protein>
<evidence type="ECO:0000313" key="9">
    <source>
        <dbReference type="Proteomes" id="UP001150266"/>
    </source>
</evidence>
<proteinExistence type="inferred from homology"/>
<dbReference type="InterPro" id="IPR017972">
    <property type="entry name" value="Cyt_P450_CS"/>
</dbReference>
<accession>A0A9W9DMJ3</accession>
<dbReference type="PANTHER" id="PTHR46206">
    <property type="entry name" value="CYTOCHROME P450"/>
    <property type="match status" value="1"/>
</dbReference>
<dbReference type="Pfam" id="PF00067">
    <property type="entry name" value="p450"/>
    <property type="match status" value="1"/>
</dbReference>
<dbReference type="EMBL" id="JAOTPV010000010">
    <property type="protein sequence ID" value="KAJ4477555.1"/>
    <property type="molecule type" value="Genomic_DNA"/>
</dbReference>
<organism evidence="8 9">
    <name type="scientific">Lentinula aciculospora</name>
    <dbReference type="NCBI Taxonomy" id="153920"/>
    <lineage>
        <taxon>Eukaryota</taxon>
        <taxon>Fungi</taxon>
        <taxon>Dikarya</taxon>
        <taxon>Basidiomycota</taxon>
        <taxon>Agaricomycotina</taxon>
        <taxon>Agaricomycetes</taxon>
        <taxon>Agaricomycetidae</taxon>
        <taxon>Agaricales</taxon>
        <taxon>Marasmiineae</taxon>
        <taxon>Omphalotaceae</taxon>
        <taxon>Lentinula</taxon>
    </lineage>
</organism>
<dbReference type="GO" id="GO:0005506">
    <property type="term" value="F:iron ion binding"/>
    <property type="evidence" value="ECO:0007669"/>
    <property type="project" value="InterPro"/>
</dbReference>
<dbReference type="InterPro" id="IPR036396">
    <property type="entry name" value="Cyt_P450_sf"/>
</dbReference>
<comment type="similarity">
    <text evidence="2 7">Belongs to the cytochrome P450 family.</text>
</comment>
<keyword evidence="4 7" id="KW-0560">Oxidoreductase</keyword>
<dbReference type="Proteomes" id="UP001150266">
    <property type="component" value="Unassembled WGS sequence"/>
</dbReference>
<gene>
    <name evidence="8" type="ORF">J3R30DRAFT_3404870</name>
</gene>
<dbReference type="AlphaFoldDB" id="A0A9W9DMJ3"/>
<dbReference type="PROSITE" id="PS00086">
    <property type="entry name" value="CYTOCHROME_P450"/>
    <property type="match status" value="1"/>
</dbReference>
<evidence type="ECO:0000256" key="1">
    <source>
        <dbReference type="ARBA" id="ARBA00001971"/>
    </source>
</evidence>
<evidence type="ECO:0000256" key="3">
    <source>
        <dbReference type="ARBA" id="ARBA00022723"/>
    </source>
</evidence>
<reference evidence="8" key="1">
    <citation type="submission" date="2022-08" db="EMBL/GenBank/DDBJ databases">
        <title>A Global Phylogenomic Analysis of the Shiitake Genus Lentinula.</title>
        <authorList>
            <consortium name="DOE Joint Genome Institute"/>
            <person name="Sierra-Patev S."/>
            <person name="Min B."/>
            <person name="Naranjo-Ortiz M."/>
            <person name="Looney B."/>
            <person name="Konkel Z."/>
            <person name="Slot J.C."/>
            <person name="Sakamoto Y."/>
            <person name="Steenwyk J.L."/>
            <person name="Rokas A."/>
            <person name="Carro J."/>
            <person name="Camarero S."/>
            <person name="Ferreira P."/>
            <person name="Molpeceres G."/>
            <person name="Ruiz-Duenas F.J."/>
            <person name="Serrano A."/>
            <person name="Henrissat B."/>
            <person name="Drula E."/>
            <person name="Hughes K.W."/>
            <person name="Mata J.L."/>
            <person name="Ishikawa N.K."/>
            <person name="Vargas-Isla R."/>
            <person name="Ushijima S."/>
            <person name="Smith C.A."/>
            <person name="Ahrendt S."/>
            <person name="Andreopoulos W."/>
            <person name="He G."/>
            <person name="Labutti K."/>
            <person name="Lipzen A."/>
            <person name="Ng V."/>
            <person name="Riley R."/>
            <person name="Sandor L."/>
            <person name="Barry K."/>
            <person name="Martinez A.T."/>
            <person name="Xiao Y."/>
            <person name="Gibbons J.G."/>
            <person name="Terashima K."/>
            <person name="Grigoriev I.V."/>
            <person name="Hibbett D.S."/>
        </authorList>
    </citation>
    <scope>NUCLEOTIDE SEQUENCE</scope>
    <source>
        <strain evidence="8">JLM2183</strain>
    </source>
</reference>
<dbReference type="GO" id="GO:0016705">
    <property type="term" value="F:oxidoreductase activity, acting on paired donors, with incorporation or reduction of molecular oxygen"/>
    <property type="evidence" value="ECO:0007669"/>
    <property type="project" value="InterPro"/>
</dbReference>
<comment type="cofactor">
    <cofactor evidence="1 6">
        <name>heme</name>
        <dbReference type="ChEBI" id="CHEBI:30413"/>
    </cofactor>
</comment>
<keyword evidence="9" id="KW-1185">Reference proteome</keyword>